<dbReference type="EMBL" id="AAPI01000008">
    <property type="protein sequence ID" value="EAS46273.1"/>
    <property type="molecule type" value="Genomic_DNA"/>
</dbReference>
<sequence length="498" mass="56067">MGAGHVMRCLTLAEELKLKGHMIYFACLRLPGDLRNLIIKRGYKVYDLTSPPKFVPPMGPDDYPGWLQRSVGDDARDFISIVKKADLVITDHYAIDGRWQNIVRLELMCMLLAIDDLARNHDADLIVDQTYARKSHHYTGPAKVLAGTDYAMLASNFKDCREKALDKKYLSGVPRILIFLGGADELGVTLKILKCLSKDLNNNITVLLNERSSGYSDVVNLINASDNITHLKFVDDMAGLMLEHDLGIGAAGTSTWERACVGLPSLVMTLADNQKEISSLLEELKISIVIGRKDINKELFSAIRILKEHWSDYFESSLRICDGRGVLRIVAEIDIICGDTSKARVSLVSATEEDIEFVYGLQTLPETRKYAHNPSVPNFVSHVKWMQSKLRDPHCKMYIIEGGVNNLQCGVLRLDRQSSKNYLISIFLDPQLHGQGIALSALRLADRWFPDLTLHAAVLEKNLPSQKLFQSAGYEKISDQKYVRKPIMREHYEAVYKD</sequence>
<comment type="caution">
    <text evidence="4">The sequence shown here is derived from an EMBL/GenBank/DDBJ whole genome shotgun (WGS) entry which is preliminary data.</text>
</comment>
<evidence type="ECO:0000259" key="3">
    <source>
        <dbReference type="PROSITE" id="PS51186"/>
    </source>
</evidence>
<name>Q1YPT6_9GAMM</name>
<dbReference type="SUPFAM" id="SSF55729">
    <property type="entry name" value="Acyl-CoA N-acyltransferases (Nat)"/>
    <property type="match status" value="1"/>
</dbReference>
<dbReference type="Pfam" id="PF04101">
    <property type="entry name" value="Glyco_tran_28_C"/>
    <property type="match status" value="1"/>
</dbReference>
<accession>Q1YPT6</accession>
<gene>
    <name evidence="4" type="ORF">GB2207_05914</name>
</gene>
<evidence type="ECO:0000313" key="5">
    <source>
        <dbReference type="Proteomes" id="UP000005555"/>
    </source>
</evidence>
<proteinExistence type="predicted"/>
<evidence type="ECO:0000256" key="2">
    <source>
        <dbReference type="PIRSR" id="PIRSR620023-2"/>
    </source>
</evidence>
<dbReference type="eggNOG" id="COG3980">
    <property type="taxonomic scope" value="Bacteria"/>
</dbReference>
<dbReference type="SUPFAM" id="SSF53756">
    <property type="entry name" value="UDP-Glycosyltransferase/glycogen phosphorylase"/>
    <property type="match status" value="1"/>
</dbReference>
<dbReference type="Gene3D" id="3.40.630.30">
    <property type="match status" value="1"/>
</dbReference>
<dbReference type="InterPro" id="IPR007235">
    <property type="entry name" value="Glyco_trans_28_C"/>
</dbReference>
<dbReference type="PANTHER" id="PTHR43415">
    <property type="entry name" value="SPERMIDINE N(1)-ACETYLTRANSFERASE"/>
    <property type="match status" value="1"/>
</dbReference>
<evidence type="ECO:0000313" key="4">
    <source>
        <dbReference type="EMBL" id="EAS46273.1"/>
    </source>
</evidence>
<dbReference type="Gene3D" id="3.40.50.2000">
    <property type="entry name" value="Glycogen Phosphorylase B"/>
    <property type="match status" value="1"/>
</dbReference>
<dbReference type="PANTHER" id="PTHR43415:SF3">
    <property type="entry name" value="GNAT-FAMILY ACETYLTRANSFERASE"/>
    <property type="match status" value="1"/>
</dbReference>
<keyword evidence="5" id="KW-1185">Reference proteome</keyword>
<dbReference type="STRING" id="314287.GB2207_05914"/>
<dbReference type="PROSITE" id="PS51186">
    <property type="entry name" value="GNAT"/>
    <property type="match status" value="1"/>
</dbReference>
<feature type="active site" description="Proton acceptor" evidence="1">
    <location>
        <position position="5"/>
    </location>
</feature>
<dbReference type="NCBIfam" id="TIGR03590">
    <property type="entry name" value="PseG"/>
    <property type="match status" value="1"/>
</dbReference>
<dbReference type="eggNOG" id="COG1670">
    <property type="taxonomic scope" value="Bacteria"/>
</dbReference>
<dbReference type="GO" id="GO:0016747">
    <property type="term" value="F:acyltransferase activity, transferring groups other than amino-acyl groups"/>
    <property type="evidence" value="ECO:0007669"/>
    <property type="project" value="InterPro"/>
</dbReference>
<dbReference type="GO" id="GO:0016758">
    <property type="term" value="F:hexosyltransferase activity"/>
    <property type="evidence" value="ECO:0007669"/>
    <property type="project" value="InterPro"/>
</dbReference>
<reference evidence="4 5" key="1">
    <citation type="submission" date="2006-03" db="EMBL/GenBank/DDBJ databases">
        <authorList>
            <person name="Giovannoni S.J."/>
            <person name="Cho J.-C."/>
            <person name="Ferriera S."/>
            <person name="Johnson J."/>
            <person name="Kravitz S."/>
            <person name="Halpern A."/>
            <person name="Remington K."/>
            <person name="Beeson K."/>
            <person name="Tran B."/>
            <person name="Rogers Y.-H."/>
            <person name="Friedman R."/>
            <person name="Venter J.C."/>
        </authorList>
    </citation>
    <scope>NUCLEOTIDE SEQUENCE [LARGE SCALE GENOMIC DNA]</scope>
    <source>
        <strain evidence="4 5">HTCC2207</strain>
    </source>
</reference>
<dbReference type="InterPro" id="IPR000182">
    <property type="entry name" value="GNAT_dom"/>
</dbReference>
<dbReference type="Proteomes" id="UP000005555">
    <property type="component" value="Unassembled WGS sequence"/>
</dbReference>
<dbReference type="AlphaFoldDB" id="Q1YPT6"/>
<dbReference type="HOGENOM" id="CLU_023406_0_1_6"/>
<protein>
    <submittedName>
        <fullName evidence="4">Hypothetical FlmD</fullName>
    </submittedName>
</protein>
<dbReference type="InterPro" id="IPR020023">
    <property type="entry name" value="PseG"/>
</dbReference>
<dbReference type="Pfam" id="PF13302">
    <property type="entry name" value="Acetyltransf_3"/>
    <property type="match status" value="1"/>
</dbReference>
<dbReference type="InterPro" id="IPR016181">
    <property type="entry name" value="Acyl_CoA_acyltransferase"/>
</dbReference>
<organism evidence="4 5">
    <name type="scientific">gamma proteobacterium HTCC2207</name>
    <dbReference type="NCBI Taxonomy" id="314287"/>
    <lineage>
        <taxon>Bacteria</taxon>
        <taxon>Pseudomonadati</taxon>
        <taxon>Pseudomonadota</taxon>
        <taxon>Gammaproteobacteria</taxon>
        <taxon>Cellvibrionales</taxon>
        <taxon>Porticoccaceae</taxon>
        <taxon>SAR92 clade</taxon>
    </lineage>
</organism>
<dbReference type="Gene3D" id="3.40.50.11190">
    <property type="match status" value="1"/>
</dbReference>
<evidence type="ECO:0000256" key="1">
    <source>
        <dbReference type="PIRSR" id="PIRSR620023-1"/>
    </source>
</evidence>
<feature type="binding site" evidence="2">
    <location>
        <position position="257"/>
    </location>
    <ligand>
        <name>substrate</name>
    </ligand>
</feature>
<feature type="domain" description="N-acetyltransferase" evidence="3">
    <location>
        <begin position="345"/>
        <end position="498"/>
    </location>
</feature>